<protein>
    <submittedName>
        <fullName evidence="2">Uncharacterized protein</fullName>
    </submittedName>
</protein>
<proteinExistence type="predicted"/>
<evidence type="ECO:0000313" key="3">
    <source>
        <dbReference type="Proteomes" id="UP000593765"/>
    </source>
</evidence>
<evidence type="ECO:0000313" key="2">
    <source>
        <dbReference type="EMBL" id="QOV89510.1"/>
    </source>
</evidence>
<name>A0A7M2WYB3_9BACT</name>
<organism evidence="2 3">
    <name type="scientific">Humisphaera borealis</name>
    <dbReference type="NCBI Taxonomy" id="2807512"/>
    <lineage>
        <taxon>Bacteria</taxon>
        <taxon>Pseudomonadati</taxon>
        <taxon>Planctomycetota</taxon>
        <taxon>Phycisphaerae</taxon>
        <taxon>Tepidisphaerales</taxon>
        <taxon>Tepidisphaeraceae</taxon>
        <taxon>Humisphaera</taxon>
    </lineage>
</organism>
<feature type="region of interest" description="Disordered" evidence="1">
    <location>
        <begin position="286"/>
        <end position="307"/>
    </location>
</feature>
<dbReference type="RefSeq" id="WP_206292554.1">
    <property type="nucleotide sequence ID" value="NZ_CP063458.1"/>
</dbReference>
<feature type="compositionally biased region" description="Basic and acidic residues" evidence="1">
    <location>
        <begin position="286"/>
        <end position="299"/>
    </location>
</feature>
<dbReference type="Proteomes" id="UP000593765">
    <property type="component" value="Chromosome"/>
</dbReference>
<accession>A0A7M2WYB3</accession>
<reference evidence="2 3" key="1">
    <citation type="submission" date="2020-10" db="EMBL/GenBank/DDBJ databases">
        <title>Wide distribution of Phycisphaera-like planctomycetes from WD2101 soil group in peatlands and genome analysis of the first cultivated representative.</title>
        <authorList>
            <person name="Dedysh S.N."/>
            <person name="Beletsky A.V."/>
            <person name="Ivanova A."/>
            <person name="Kulichevskaya I.S."/>
            <person name="Suzina N.E."/>
            <person name="Philippov D.A."/>
            <person name="Rakitin A.L."/>
            <person name="Mardanov A.V."/>
            <person name="Ravin N.V."/>
        </authorList>
    </citation>
    <scope>NUCLEOTIDE SEQUENCE [LARGE SCALE GENOMIC DNA]</scope>
    <source>
        <strain evidence="2 3">M1803</strain>
    </source>
</reference>
<keyword evidence="3" id="KW-1185">Reference proteome</keyword>
<dbReference type="AlphaFoldDB" id="A0A7M2WYB3"/>
<sequence length="497" mass="54500">MDPKNEFARGMVEALTQMPERTLDVLPYLTDPPPDMPLEPADERTGRLLQRKLPELRLDNIEFSDVVEYFKDVSGCDILPIWPAIERGGLKRNEKVSVRLYNVKFSKALTIVLDSISSPTCHLTYVIDDGIIVIGPRSDLIPRRAVSKFYDIRDLLTPQSDAALPVVVPSEVLPPAASAATTKPATQPDAIAVDGGVQSPTEAEVVKDLIALIRETVDPGSWKEEGGDFATIRSLFGQLVIRQTPEGHRDIERLLASLRSRRYLQVSTEVRILRCQEKTMEAVLAKWEKPAPKSKDPRSDPPWSGVPRSPSVPAGILLSVAQAAELQQSLTRLNPAMVAALPRVLCYSGQLATVSNKKVVTTVQDYRMIQEAAGGRRYEPVSNDVSSGYSLKLRAHGDPDDKYVGILAECVVDKLRGIDRIAWPGRPEGSNLVVDRPTIDSTRLESHFGIPTDQVLLMGGMPSPETLAGALDPPPADTQRVYFLISARTVQTPGAAR</sequence>
<dbReference type="EMBL" id="CP063458">
    <property type="protein sequence ID" value="QOV89510.1"/>
    <property type="molecule type" value="Genomic_DNA"/>
</dbReference>
<gene>
    <name evidence="2" type="ORF">IPV69_25505</name>
</gene>
<evidence type="ECO:0000256" key="1">
    <source>
        <dbReference type="SAM" id="MobiDB-lite"/>
    </source>
</evidence>
<dbReference type="KEGG" id="hbs:IPV69_25505"/>